<feature type="transmembrane region" description="Helical" evidence="9">
    <location>
        <begin position="20"/>
        <end position="39"/>
    </location>
</feature>
<dbReference type="GO" id="GO:0006605">
    <property type="term" value="P:protein targeting"/>
    <property type="evidence" value="ECO:0007669"/>
    <property type="project" value="UniProtKB-UniRule"/>
</dbReference>
<proteinExistence type="inferred from homology"/>
<keyword evidence="8 9" id="KW-0472">Membrane</keyword>
<dbReference type="EMBL" id="DSTK01000016">
    <property type="protein sequence ID" value="HFK96850.1"/>
    <property type="molecule type" value="Genomic_DNA"/>
</dbReference>
<dbReference type="AlphaFoldDB" id="A0A832EIZ2"/>
<evidence type="ECO:0000256" key="1">
    <source>
        <dbReference type="ARBA" id="ARBA00004651"/>
    </source>
</evidence>
<keyword evidence="6 9" id="KW-1133">Transmembrane helix</keyword>
<evidence type="ECO:0000256" key="2">
    <source>
        <dbReference type="ARBA" id="ARBA00022448"/>
    </source>
</evidence>
<dbReference type="InterPro" id="IPR055344">
    <property type="entry name" value="SecD_SecF_C_bact"/>
</dbReference>
<evidence type="ECO:0000256" key="5">
    <source>
        <dbReference type="ARBA" id="ARBA00022927"/>
    </source>
</evidence>
<evidence type="ECO:0000313" key="11">
    <source>
        <dbReference type="EMBL" id="HFK96850.1"/>
    </source>
</evidence>
<sequence length="354" mass="38477">MEFIRPDININFVGMRGKAVSFSVLLILLGALAIVWRGGLNMGVDFSGGTLIQVKFSQATTPDAIRDALKDLGIGRSAIQQVGSGSDNEFIVRSDISEEKAKRVSDDIQARLDQAYGPGKTTILRVEMVGPKVGQDLRQKALLAIYYALLFIALYISGRFELKWGTSGVMAAALLLGVYLLGLTGLSMTYLIIGALVITLVLCWILKLPYALGAVVALIHDVFITVGIFALLNKEFNLTIVAALLTIVGYSLNDTIIVYDRIRENLRGSRKGDLKDLINRSINQTLSRTLLTSGTTLLVVLFLFLLGGTVIHDFAFALLVGIIVGTYSSIFIASPLLIFYEDWAAAKGIAKRRA</sequence>
<gene>
    <name evidence="9 11" type="primary">secF</name>
    <name evidence="11" type="ORF">ENS06_05935</name>
</gene>
<dbReference type="Pfam" id="PF02355">
    <property type="entry name" value="SecD_SecF_C"/>
    <property type="match status" value="1"/>
</dbReference>
<organism evidence="11">
    <name type="scientific">Desulfacinum infernum</name>
    <dbReference type="NCBI Taxonomy" id="35837"/>
    <lineage>
        <taxon>Bacteria</taxon>
        <taxon>Pseudomonadati</taxon>
        <taxon>Thermodesulfobacteriota</taxon>
        <taxon>Syntrophobacteria</taxon>
        <taxon>Syntrophobacterales</taxon>
        <taxon>Syntrophobacteraceae</taxon>
        <taxon>Desulfacinum</taxon>
    </lineage>
</organism>
<feature type="transmembrane region" description="Helical" evidence="9">
    <location>
        <begin position="238"/>
        <end position="259"/>
    </location>
</feature>
<dbReference type="Pfam" id="PF07549">
    <property type="entry name" value="Sec_GG"/>
    <property type="match status" value="1"/>
</dbReference>
<dbReference type="InterPro" id="IPR022645">
    <property type="entry name" value="SecD/SecF_bac"/>
</dbReference>
<dbReference type="HAMAP" id="MF_01464_B">
    <property type="entry name" value="SecF_B"/>
    <property type="match status" value="1"/>
</dbReference>
<dbReference type="PANTHER" id="PTHR30081">
    <property type="entry name" value="PROTEIN-EXPORT MEMBRANE PROTEIN SEC"/>
    <property type="match status" value="1"/>
</dbReference>
<evidence type="ECO:0000256" key="4">
    <source>
        <dbReference type="ARBA" id="ARBA00022692"/>
    </source>
</evidence>
<evidence type="ECO:0000256" key="9">
    <source>
        <dbReference type="HAMAP-Rule" id="MF_01464"/>
    </source>
</evidence>
<evidence type="ECO:0000256" key="3">
    <source>
        <dbReference type="ARBA" id="ARBA00022475"/>
    </source>
</evidence>
<evidence type="ECO:0000256" key="6">
    <source>
        <dbReference type="ARBA" id="ARBA00022989"/>
    </source>
</evidence>
<comment type="subunit">
    <text evidence="9">Forms a complex with SecD. Part of the essential Sec protein translocation apparatus which comprises SecA, SecYEG and auxiliary proteins SecDF. Other proteins may also be involved.</text>
</comment>
<dbReference type="GO" id="GO:0005886">
    <property type="term" value="C:plasma membrane"/>
    <property type="evidence" value="ECO:0007669"/>
    <property type="project" value="UniProtKB-SubCell"/>
</dbReference>
<dbReference type="GO" id="GO:0015450">
    <property type="term" value="F:protein-transporting ATPase activity"/>
    <property type="evidence" value="ECO:0007669"/>
    <property type="project" value="InterPro"/>
</dbReference>
<dbReference type="Gene3D" id="1.20.1640.10">
    <property type="entry name" value="Multidrug efflux transporter AcrB transmembrane domain"/>
    <property type="match status" value="1"/>
</dbReference>
<comment type="similarity">
    <text evidence="9">Belongs to the SecD/SecF family. SecF subfamily.</text>
</comment>
<keyword evidence="3 9" id="KW-1003">Cell membrane</keyword>
<dbReference type="GO" id="GO:0065002">
    <property type="term" value="P:intracellular protein transmembrane transport"/>
    <property type="evidence" value="ECO:0007669"/>
    <property type="project" value="UniProtKB-UniRule"/>
</dbReference>
<dbReference type="PRINTS" id="PR01755">
    <property type="entry name" value="SECFTRNLCASE"/>
</dbReference>
<feature type="transmembrane region" description="Helical" evidence="9">
    <location>
        <begin position="290"/>
        <end position="308"/>
    </location>
</feature>
<comment type="subcellular location">
    <subcellularLocation>
        <location evidence="1 9">Cell membrane</location>
        <topology evidence="1 9">Multi-pass membrane protein</topology>
    </subcellularLocation>
</comment>
<dbReference type="InterPro" id="IPR048634">
    <property type="entry name" value="SecD_SecF_C"/>
</dbReference>
<accession>A0A832EIZ2</accession>
<keyword evidence="7 9" id="KW-0811">Translocation</keyword>
<keyword evidence="5 9" id="KW-0653">Protein transport</keyword>
<comment type="function">
    <text evidence="9">Part of the Sec protein translocase complex. Interacts with the SecYEG preprotein conducting channel. SecDF uses the proton motive force (PMF) to complete protein translocation after the ATP-dependent function of SecA.</text>
</comment>
<feature type="transmembrane region" description="Helical" evidence="9">
    <location>
        <begin position="314"/>
        <end position="340"/>
    </location>
</feature>
<feature type="transmembrane region" description="Helical" evidence="9">
    <location>
        <begin position="141"/>
        <end position="157"/>
    </location>
</feature>
<dbReference type="NCBIfam" id="TIGR00966">
    <property type="entry name" value="transloc_SecF"/>
    <property type="match status" value="1"/>
</dbReference>
<feature type="domain" description="Protein export membrane protein SecD/SecF C-terminal" evidence="10">
    <location>
        <begin position="191"/>
        <end position="341"/>
    </location>
</feature>
<evidence type="ECO:0000256" key="8">
    <source>
        <dbReference type="ARBA" id="ARBA00023136"/>
    </source>
</evidence>
<feature type="transmembrane region" description="Helical" evidence="9">
    <location>
        <begin position="188"/>
        <end position="206"/>
    </location>
</feature>
<keyword evidence="4 9" id="KW-0812">Transmembrane</keyword>
<protein>
    <recommendedName>
        <fullName evidence="9">Protein-export membrane protein SecF</fullName>
    </recommendedName>
</protein>
<feature type="transmembrane region" description="Helical" evidence="9">
    <location>
        <begin position="211"/>
        <end position="232"/>
    </location>
</feature>
<dbReference type="InterPro" id="IPR022646">
    <property type="entry name" value="SecD/SecF_CS"/>
</dbReference>
<dbReference type="SUPFAM" id="SSF82866">
    <property type="entry name" value="Multidrug efflux transporter AcrB transmembrane domain"/>
    <property type="match status" value="1"/>
</dbReference>
<dbReference type="NCBIfam" id="TIGR00916">
    <property type="entry name" value="2A0604s01"/>
    <property type="match status" value="1"/>
</dbReference>
<dbReference type="InterPro" id="IPR005665">
    <property type="entry name" value="SecF_bac"/>
</dbReference>
<evidence type="ECO:0000256" key="7">
    <source>
        <dbReference type="ARBA" id="ARBA00023010"/>
    </source>
</evidence>
<keyword evidence="2 9" id="KW-0813">Transport</keyword>
<evidence type="ECO:0000259" key="10">
    <source>
        <dbReference type="Pfam" id="PF02355"/>
    </source>
</evidence>
<dbReference type="GO" id="GO:0043952">
    <property type="term" value="P:protein transport by the Sec complex"/>
    <property type="evidence" value="ECO:0007669"/>
    <property type="project" value="UniProtKB-UniRule"/>
</dbReference>
<comment type="caution">
    <text evidence="9">Lacks conserved residue(s) required for the propagation of feature annotation.</text>
</comment>
<name>A0A832EIZ2_9BACT</name>
<comment type="caution">
    <text evidence="11">The sequence shown here is derived from an EMBL/GenBank/DDBJ whole genome shotgun (WGS) entry which is preliminary data.</text>
</comment>
<dbReference type="PANTHER" id="PTHR30081:SF8">
    <property type="entry name" value="PROTEIN TRANSLOCASE SUBUNIT SECF"/>
    <property type="match status" value="1"/>
</dbReference>
<reference evidence="11" key="1">
    <citation type="journal article" date="2020" name="mSystems">
        <title>Genome- and Community-Level Interaction Insights into Carbon Utilization and Element Cycling Functions of Hydrothermarchaeota in Hydrothermal Sediment.</title>
        <authorList>
            <person name="Zhou Z."/>
            <person name="Liu Y."/>
            <person name="Xu W."/>
            <person name="Pan J."/>
            <person name="Luo Z.H."/>
            <person name="Li M."/>
        </authorList>
    </citation>
    <scope>NUCLEOTIDE SEQUENCE [LARGE SCALE GENOMIC DNA]</scope>
    <source>
        <strain evidence="11">SpSt-456</strain>
    </source>
</reference>
<feature type="transmembrane region" description="Helical" evidence="9">
    <location>
        <begin position="164"/>
        <end position="182"/>
    </location>
</feature>
<dbReference type="InterPro" id="IPR022813">
    <property type="entry name" value="SecD/SecF_arch_bac"/>
</dbReference>